<dbReference type="Gene3D" id="1.10.260.40">
    <property type="entry name" value="lambda repressor-like DNA-binding domains"/>
    <property type="match status" value="1"/>
</dbReference>
<dbReference type="RefSeq" id="WP_122114118.1">
    <property type="nucleotide sequence ID" value="NZ_QOKZ01000011.1"/>
</dbReference>
<reference evidence="5 6" key="1">
    <citation type="submission" date="2018-07" db="EMBL/GenBank/DDBJ databases">
        <authorList>
            <person name="Zhang Y."/>
            <person name="Wang L."/>
            <person name="Ma S."/>
        </authorList>
    </citation>
    <scope>NUCLEOTIDE SEQUENCE [LARGE SCALE GENOMIC DNA]</scope>
    <source>
        <strain evidence="5 6">4-2</strain>
    </source>
</reference>
<dbReference type="InterPro" id="IPR028082">
    <property type="entry name" value="Peripla_BP_I"/>
</dbReference>
<name>A0A3M0M356_9RHOB</name>
<dbReference type="InterPro" id="IPR000843">
    <property type="entry name" value="HTH_LacI"/>
</dbReference>
<keyword evidence="3" id="KW-0804">Transcription</keyword>
<dbReference type="PROSITE" id="PS50932">
    <property type="entry name" value="HTH_LACI_2"/>
    <property type="match status" value="1"/>
</dbReference>
<evidence type="ECO:0000313" key="6">
    <source>
        <dbReference type="Proteomes" id="UP000273516"/>
    </source>
</evidence>
<dbReference type="AlphaFoldDB" id="A0A3M0M356"/>
<feature type="domain" description="HTH lacI-type" evidence="4">
    <location>
        <begin position="11"/>
        <end position="65"/>
    </location>
</feature>
<dbReference type="Proteomes" id="UP000273516">
    <property type="component" value="Unassembled WGS sequence"/>
</dbReference>
<evidence type="ECO:0000256" key="2">
    <source>
        <dbReference type="ARBA" id="ARBA00023125"/>
    </source>
</evidence>
<keyword evidence="6" id="KW-1185">Reference proteome</keyword>
<protein>
    <submittedName>
        <fullName evidence="5">LacI family DNA-binding transcriptional regulator</fullName>
    </submittedName>
</protein>
<dbReference type="SUPFAM" id="SSF53822">
    <property type="entry name" value="Periplasmic binding protein-like I"/>
    <property type="match status" value="1"/>
</dbReference>
<dbReference type="GO" id="GO:0000976">
    <property type="term" value="F:transcription cis-regulatory region binding"/>
    <property type="evidence" value="ECO:0007669"/>
    <property type="project" value="TreeGrafter"/>
</dbReference>
<keyword evidence="1" id="KW-0805">Transcription regulation</keyword>
<dbReference type="Pfam" id="PF13377">
    <property type="entry name" value="Peripla_BP_3"/>
    <property type="match status" value="1"/>
</dbReference>
<sequence>MTAPEKGARFVSSADVARLAGVSRSAVSRAFTPGGCVSPPTRARILAAAEKLGYRVNRLARILHQDRSDLVGVVGANFANPYISAQFDALSAELHRRNLQCLLLNTAGMAESSELVRLLDYRVRTVVLLSGAAPDRLMRLCAANGARMVLINRPAPPKGALADLILADSAAGGRLAAGRLAAAGCRHVAVVVSGSRTSAKRVRARAFCDEMTARGIPVTRWEKGPNSYQTGIDAARALLAGPGIDGIFGVTDEIALGVLNTARFELGLAVPGELSVIGFDDAPISDWSSHRLTTIRQSLPALTRATMEAIERPADAPPNRSDIPVELVERSSVAPARYKRRTDRT</sequence>
<evidence type="ECO:0000256" key="1">
    <source>
        <dbReference type="ARBA" id="ARBA00023015"/>
    </source>
</evidence>
<dbReference type="InterPro" id="IPR010982">
    <property type="entry name" value="Lambda_DNA-bd_dom_sf"/>
</dbReference>
<organism evidence="5 6">
    <name type="scientific">Paracoccus alkanivorans</name>
    <dbReference type="NCBI Taxonomy" id="2116655"/>
    <lineage>
        <taxon>Bacteria</taxon>
        <taxon>Pseudomonadati</taxon>
        <taxon>Pseudomonadota</taxon>
        <taxon>Alphaproteobacteria</taxon>
        <taxon>Rhodobacterales</taxon>
        <taxon>Paracoccaceae</taxon>
        <taxon>Paracoccus</taxon>
    </lineage>
</organism>
<dbReference type="PANTHER" id="PTHR30146:SF109">
    <property type="entry name" value="HTH-TYPE TRANSCRIPTIONAL REGULATOR GALS"/>
    <property type="match status" value="1"/>
</dbReference>
<evidence type="ECO:0000313" key="5">
    <source>
        <dbReference type="EMBL" id="RMC31573.1"/>
    </source>
</evidence>
<dbReference type="CDD" id="cd01392">
    <property type="entry name" value="HTH_LacI"/>
    <property type="match status" value="1"/>
</dbReference>
<proteinExistence type="predicted"/>
<dbReference type="PANTHER" id="PTHR30146">
    <property type="entry name" value="LACI-RELATED TRANSCRIPTIONAL REPRESSOR"/>
    <property type="match status" value="1"/>
</dbReference>
<evidence type="ECO:0000256" key="3">
    <source>
        <dbReference type="ARBA" id="ARBA00023163"/>
    </source>
</evidence>
<keyword evidence="2 5" id="KW-0238">DNA-binding</keyword>
<dbReference type="InterPro" id="IPR046335">
    <property type="entry name" value="LacI/GalR-like_sensor"/>
</dbReference>
<evidence type="ECO:0000259" key="4">
    <source>
        <dbReference type="PROSITE" id="PS50932"/>
    </source>
</evidence>
<gene>
    <name evidence="5" type="ORF">C9E81_19945</name>
</gene>
<dbReference type="OrthoDB" id="8433438at2"/>
<accession>A0A3M0M356</accession>
<dbReference type="SMART" id="SM00354">
    <property type="entry name" value="HTH_LACI"/>
    <property type="match status" value="1"/>
</dbReference>
<dbReference type="EMBL" id="QOKZ01000011">
    <property type="protein sequence ID" value="RMC31573.1"/>
    <property type="molecule type" value="Genomic_DNA"/>
</dbReference>
<dbReference type="GO" id="GO:0003700">
    <property type="term" value="F:DNA-binding transcription factor activity"/>
    <property type="evidence" value="ECO:0007669"/>
    <property type="project" value="TreeGrafter"/>
</dbReference>
<dbReference type="SUPFAM" id="SSF47413">
    <property type="entry name" value="lambda repressor-like DNA-binding domains"/>
    <property type="match status" value="1"/>
</dbReference>
<dbReference type="Pfam" id="PF00356">
    <property type="entry name" value="LacI"/>
    <property type="match status" value="1"/>
</dbReference>
<comment type="caution">
    <text evidence="5">The sequence shown here is derived from an EMBL/GenBank/DDBJ whole genome shotgun (WGS) entry which is preliminary data.</text>
</comment>
<dbReference type="Gene3D" id="3.40.50.2300">
    <property type="match status" value="2"/>
</dbReference>